<dbReference type="GO" id="GO:0005506">
    <property type="term" value="F:iron ion binding"/>
    <property type="evidence" value="ECO:0007669"/>
    <property type="project" value="UniProtKB-ARBA"/>
</dbReference>
<comment type="cofactor">
    <cofactor evidence="1">
        <name>Fe(2+)</name>
        <dbReference type="ChEBI" id="CHEBI:29033"/>
    </cofactor>
</comment>
<dbReference type="KEGG" id="bgp:BGL_2c15780"/>
<proteinExistence type="predicted"/>
<dbReference type="Proteomes" id="UP000031838">
    <property type="component" value="Chromosome 2"/>
</dbReference>
<dbReference type="PANTHER" id="PTHR20883">
    <property type="entry name" value="PHYTANOYL-COA DIOXYGENASE DOMAIN CONTAINING 1"/>
    <property type="match status" value="1"/>
</dbReference>
<dbReference type="KEGG" id="bpla:bpln_2g16470"/>
<dbReference type="SUPFAM" id="SSF51197">
    <property type="entry name" value="Clavaminate synthase-like"/>
    <property type="match status" value="1"/>
</dbReference>
<reference evidence="3" key="1">
    <citation type="submission" date="2011-03" db="EMBL/GenBank/DDBJ databases">
        <authorList>
            <person name="Voget S."/>
            <person name="Streit W.R."/>
            <person name="Jaeger K.E."/>
            <person name="Daniel R."/>
        </authorList>
    </citation>
    <scope>NUCLEOTIDE SEQUENCE [LARGE SCALE GENOMIC DNA]</scope>
    <source>
        <strain evidence="3">PG1</strain>
    </source>
</reference>
<dbReference type="GO" id="GO:0016706">
    <property type="term" value="F:2-oxoglutarate-dependent dioxygenase activity"/>
    <property type="evidence" value="ECO:0007669"/>
    <property type="project" value="UniProtKB-ARBA"/>
</dbReference>
<accession>A0A0B6S8N1</accession>
<dbReference type="HOGENOM" id="CLU_048953_7_0_4"/>
<name>A0A0B6S8N1_BURPL</name>
<dbReference type="AlphaFoldDB" id="A0A0B6S8N1"/>
<protein>
    <submittedName>
        <fullName evidence="2">Putative dioxygenase, phytanoyl-CoA dioxygenase family</fullName>
    </submittedName>
</protein>
<evidence type="ECO:0000256" key="1">
    <source>
        <dbReference type="ARBA" id="ARBA00001954"/>
    </source>
</evidence>
<dbReference type="OrthoDB" id="9791262at2"/>
<dbReference type="RefSeq" id="WP_042628047.1">
    <property type="nucleotide sequence ID" value="NZ_BSTO01000010.1"/>
</dbReference>
<keyword evidence="2" id="KW-0560">Oxidoreductase</keyword>
<dbReference type="Gene3D" id="2.60.120.620">
    <property type="entry name" value="q2cbj1_9rhob like domain"/>
    <property type="match status" value="1"/>
</dbReference>
<evidence type="ECO:0000313" key="2">
    <source>
        <dbReference type="EMBL" id="AJK49645.1"/>
    </source>
</evidence>
<keyword evidence="3" id="KW-1185">Reference proteome</keyword>
<sequence length="301" mass="33332">MSFPLSPAQVAQFEADGFLVIPGLLDTEAVASMQAAIDEIIASTSDLREVAELEPSDPAVIRRIWQPSKRHAAFRAVQENSRLLDHLESLIGPDIVFHHSKLNMKGPRVGSPVEWHQDFSYYPHTNSKLVACLVYLDDASESNGCLRVLAGSHKAQIYDHSENGFFRGKVGLDKLPSGCVEKTAAGRAGSAVFLHCRVLHRSDPNHSDRYRRCFIPAYRAADALPIYYGPHAAHNEAGTYLLRGQQRRFVTSEAGTWPMPITEKAFNSLYALQQGEHTLDQPLHTVSSGYATQPHQPATHQ</sequence>
<dbReference type="PANTHER" id="PTHR20883:SF48">
    <property type="entry name" value="ECTOINE DIOXYGENASE"/>
    <property type="match status" value="1"/>
</dbReference>
<gene>
    <name evidence="2" type="ORF">BGL_2c15780</name>
</gene>
<reference evidence="2 3" key="2">
    <citation type="journal article" date="2016" name="Appl. Microbiol. Biotechnol.">
        <title>Mutations improving production and secretion of extracellular lipase by Burkholderia glumae PG1.</title>
        <authorList>
            <person name="Knapp A."/>
            <person name="Voget S."/>
            <person name="Gao R."/>
            <person name="Zaburannyi N."/>
            <person name="Krysciak D."/>
            <person name="Breuer M."/>
            <person name="Hauer B."/>
            <person name="Streit W.R."/>
            <person name="Muller R."/>
            <person name="Daniel R."/>
            <person name="Jaeger K.E."/>
        </authorList>
    </citation>
    <scope>NUCLEOTIDE SEQUENCE [LARGE SCALE GENOMIC DNA]</scope>
    <source>
        <strain evidence="2 3">PG1</strain>
    </source>
</reference>
<dbReference type="InterPro" id="IPR008775">
    <property type="entry name" value="Phytyl_CoA_dOase-like"/>
</dbReference>
<organism evidence="2 3">
    <name type="scientific">Burkholderia plantarii</name>
    <dbReference type="NCBI Taxonomy" id="41899"/>
    <lineage>
        <taxon>Bacteria</taxon>
        <taxon>Pseudomonadati</taxon>
        <taxon>Pseudomonadota</taxon>
        <taxon>Betaproteobacteria</taxon>
        <taxon>Burkholderiales</taxon>
        <taxon>Burkholderiaceae</taxon>
        <taxon>Burkholderia</taxon>
    </lineage>
</organism>
<keyword evidence="2" id="KW-0223">Dioxygenase</keyword>
<evidence type="ECO:0000313" key="3">
    <source>
        <dbReference type="Proteomes" id="UP000031838"/>
    </source>
</evidence>
<dbReference type="Pfam" id="PF05721">
    <property type="entry name" value="PhyH"/>
    <property type="match status" value="1"/>
</dbReference>
<dbReference type="EMBL" id="CP002581">
    <property type="protein sequence ID" value="AJK49645.1"/>
    <property type="molecule type" value="Genomic_DNA"/>
</dbReference>